<dbReference type="InterPro" id="IPR018396">
    <property type="entry name" value="LAPTM_4A/5"/>
</dbReference>
<organism evidence="9 10">
    <name type="scientific">Hirundo rustica rustica</name>
    <dbReference type="NCBI Taxonomy" id="333673"/>
    <lineage>
        <taxon>Eukaryota</taxon>
        <taxon>Metazoa</taxon>
        <taxon>Chordata</taxon>
        <taxon>Craniata</taxon>
        <taxon>Vertebrata</taxon>
        <taxon>Euteleostomi</taxon>
        <taxon>Archelosauria</taxon>
        <taxon>Archosauria</taxon>
        <taxon>Dinosauria</taxon>
        <taxon>Saurischia</taxon>
        <taxon>Theropoda</taxon>
        <taxon>Coelurosauria</taxon>
        <taxon>Aves</taxon>
        <taxon>Neognathae</taxon>
        <taxon>Neoaves</taxon>
        <taxon>Telluraves</taxon>
        <taxon>Australaves</taxon>
        <taxon>Passeriformes</taxon>
        <taxon>Sylvioidea</taxon>
        <taxon>Hirundinidae</taxon>
        <taxon>Hirundo</taxon>
    </lineage>
</organism>
<accession>A0A3M0IYR7</accession>
<dbReference type="NCBIfam" id="TIGR00799">
    <property type="entry name" value="mtp"/>
    <property type="match status" value="1"/>
</dbReference>
<keyword evidence="4 8" id="KW-0812">Transmembrane</keyword>
<dbReference type="PANTHER" id="PTHR12479:SF2">
    <property type="entry name" value="LYSOSOMAL-ASSOCIATED TRANSMEMBRANE PROTEIN 5"/>
    <property type="match status" value="1"/>
</dbReference>
<feature type="transmembrane region" description="Helical" evidence="8">
    <location>
        <begin position="204"/>
        <end position="224"/>
    </location>
</feature>
<dbReference type="Pfam" id="PF03821">
    <property type="entry name" value="Mtp"/>
    <property type="match status" value="2"/>
</dbReference>
<feature type="region of interest" description="Disordered" evidence="7">
    <location>
        <begin position="243"/>
        <end position="268"/>
    </location>
</feature>
<evidence type="ECO:0000256" key="7">
    <source>
        <dbReference type="SAM" id="MobiDB-lite"/>
    </source>
</evidence>
<evidence type="ECO:0000256" key="4">
    <source>
        <dbReference type="ARBA" id="ARBA00022692"/>
    </source>
</evidence>
<protein>
    <recommendedName>
        <fullName evidence="11">Lysosomal-associated transmembrane protein 5</fullName>
    </recommendedName>
</protein>
<evidence type="ECO:0000256" key="6">
    <source>
        <dbReference type="ARBA" id="ARBA00023136"/>
    </source>
</evidence>
<sequence length="294" mass="32760">MTPQILPEPPKCCCFNIKTATVALGIFHMGRNSPLEHSQALSSPLAMIQVMSVLLLIEYSLEVANGKGFCKDLDKDYYRIADVTTSFLLILMLLVISFHLLLGVLKKRERLLIPFLALQVIDFLLSLLTMFSSYIQVPVVISVSSLGHTGHSKIPLLALQLLDFCLSILTLCSSYMEVPTYLSLKPVNSGGSLPALEKLPAEEYAKVMITFTIAFVAVLFLKAYMFKCVLSCFKYIKDSRREEEKLEPQAVEKVRKSEFSPESGPKTVEKAVLPSYEEALELPSKDSPPPYVTI</sequence>
<dbReference type="Proteomes" id="UP000269221">
    <property type="component" value="Unassembled WGS sequence"/>
</dbReference>
<comment type="caution">
    <text evidence="9">The sequence shown here is derived from an EMBL/GenBank/DDBJ whole genome shotgun (WGS) entry which is preliminary data.</text>
</comment>
<gene>
    <name evidence="9" type="ORF">DUI87_31693</name>
</gene>
<dbReference type="InterPro" id="IPR004687">
    <property type="entry name" value="LAPTM4/5"/>
</dbReference>
<evidence type="ECO:0000313" key="9">
    <source>
        <dbReference type="EMBL" id="RMB91883.1"/>
    </source>
</evidence>
<comment type="subcellular location">
    <subcellularLocation>
        <location evidence="1">Endomembrane system</location>
        <topology evidence="1">Multi-pass membrane protein</topology>
    </subcellularLocation>
</comment>
<evidence type="ECO:0000256" key="8">
    <source>
        <dbReference type="SAM" id="Phobius"/>
    </source>
</evidence>
<keyword evidence="5 8" id="KW-1133">Transmembrane helix</keyword>
<evidence type="ECO:0008006" key="11">
    <source>
        <dbReference type="Google" id="ProtNLM"/>
    </source>
</evidence>
<evidence type="ECO:0000313" key="10">
    <source>
        <dbReference type="Proteomes" id="UP000269221"/>
    </source>
</evidence>
<keyword evidence="10" id="KW-1185">Reference proteome</keyword>
<comment type="similarity">
    <text evidence="2">Belongs to the LAPTM4/LAPTM5 transporter family.</text>
</comment>
<dbReference type="AlphaFoldDB" id="A0A3M0IYR7"/>
<evidence type="ECO:0000256" key="1">
    <source>
        <dbReference type="ARBA" id="ARBA00004127"/>
    </source>
</evidence>
<keyword evidence="6 8" id="KW-0472">Membrane</keyword>
<name>A0A3M0IYR7_HIRRU</name>
<feature type="compositionally biased region" description="Basic and acidic residues" evidence="7">
    <location>
        <begin position="243"/>
        <end position="259"/>
    </location>
</feature>
<dbReference type="GO" id="GO:0005765">
    <property type="term" value="C:lysosomal membrane"/>
    <property type="evidence" value="ECO:0007669"/>
    <property type="project" value="TreeGrafter"/>
</dbReference>
<evidence type="ECO:0000256" key="3">
    <source>
        <dbReference type="ARBA" id="ARBA00022448"/>
    </source>
</evidence>
<feature type="transmembrane region" description="Helical" evidence="8">
    <location>
        <begin position="111"/>
        <end position="135"/>
    </location>
</feature>
<dbReference type="STRING" id="333673.A0A3M0IYR7"/>
<keyword evidence="3" id="KW-0813">Transport</keyword>
<dbReference type="GO" id="GO:0012505">
    <property type="term" value="C:endomembrane system"/>
    <property type="evidence" value="ECO:0007669"/>
    <property type="project" value="UniProtKB-SubCell"/>
</dbReference>
<reference evidence="9 10" key="1">
    <citation type="submission" date="2018-07" db="EMBL/GenBank/DDBJ databases">
        <title>A high quality draft genome assembly of the barn swallow (H. rustica rustica).</title>
        <authorList>
            <person name="Formenti G."/>
            <person name="Chiara M."/>
            <person name="Poveda L."/>
            <person name="Francoijs K.-J."/>
            <person name="Bonisoli-Alquati A."/>
            <person name="Canova L."/>
            <person name="Gianfranceschi L."/>
            <person name="Horner D.S."/>
            <person name="Saino N."/>
        </authorList>
    </citation>
    <scope>NUCLEOTIDE SEQUENCE [LARGE SCALE GENOMIC DNA]</scope>
    <source>
        <strain evidence="9">Chelidonia</strain>
        <tissue evidence="9">Blood</tissue>
    </source>
</reference>
<dbReference type="EMBL" id="QRBI01000232">
    <property type="protein sequence ID" value="RMB91883.1"/>
    <property type="molecule type" value="Genomic_DNA"/>
</dbReference>
<dbReference type="InterPro" id="IPR051115">
    <property type="entry name" value="LAPTM_transporter"/>
</dbReference>
<feature type="transmembrane region" description="Helical" evidence="8">
    <location>
        <begin position="80"/>
        <end position="105"/>
    </location>
</feature>
<proteinExistence type="inferred from homology"/>
<dbReference type="OrthoDB" id="8733516at2759"/>
<dbReference type="PANTHER" id="PTHR12479">
    <property type="entry name" value="LYSOSOMAL-ASSOCIATED TRANSMEMBRANE PROTEIN"/>
    <property type="match status" value="1"/>
</dbReference>
<evidence type="ECO:0000256" key="2">
    <source>
        <dbReference type="ARBA" id="ARBA00010076"/>
    </source>
</evidence>
<evidence type="ECO:0000256" key="5">
    <source>
        <dbReference type="ARBA" id="ARBA00022989"/>
    </source>
</evidence>